<keyword evidence="1" id="KW-1133">Transmembrane helix</keyword>
<keyword evidence="1" id="KW-0472">Membrane</keyword>
<keyword evidence="1" id="KW-0812">Transmembrane</keyword>
<feature type="transmembrane region" description="Helical" evidence="1">
    <location>
        <begin position="81"/>
        <end position="103"/>
    </location>
</feature>
<dbReference type="OrthoDB" id="3638324at2"/>
<dbReference type="Proteomes" id="UP000192591">
    <property type="component" value="Unassembled WGS sequence"/>
</dbReference>
<sequence>MTRVTSQQSQYQPVYNRVSAGGASDAKAFATAVLLTFTSGMLALIGYVMVGVFGVILAIMGIAFGLMWWKEQHKSMLPRDVPGKSLAGLAVAGAVLFGLAALMA</sequence>
<protein>
    <submittedName>
        <fullName evidence="2">Uncharacterized protein</fullName>
    </submittedName>
</protein>
<dbReference type="EMBL" id="MWIH01000009">
    <property type="protein sequence ID" value="OQO89303.1"/>
    <property type="molecule type" value="Genomic_DNA"/>
</dbReference>
<gene>
    <name evidence="2" type="ORF">B1813_20340</name>
</gene>
<keyword evidence="3" id="KW-1185">Reference proteome</keyword>
<evidence type="ECO:0000313" key="3">
    <source>
        <dbReference type="Proteomes" id="UP000192591"/>
    </source>
</evidence>
<evidence type="ECO:0000256" key="1">
    <source>
        <dbReference type="SAM" id="Phobius"/>
    </source>
</evidence>
<organism evidence="2 3">
    <name type="scientific">Saccharomonospora piscinae</name>
    <dbReference type="NCBI Taxonomy" id="687388"/>
    <lineage>
        <taxon>Bacteria</taxon>
        <taxon>Bacillati</taxon>
        <taxon>Actinomycetota</taxon>
        <taxon>Actinomycetes</taxon>
        <taxon>Pseudonocardiales</taxon>
        <taxon>Pseudonocardiaceae</taxon>
        <taxon>Saccharomonospora</taxon>
    </lineage>
</organism>
<evidence type="ECO:0000313" key="2">
    <source>
        <dbReference type="EMBL" id="OQO89303.1"/>
    </source>
</evidence>
<dbReference type="RefSeq" id="WP_051473356.1">
    <property type="nucleotide sequence ID" value="NZ_AZUM01000003.1"/>
</dbReference>
<dbReference type="AlphaFoldDB" id="A0A1V8ZX05"/>
<accession>A0A1V8ZX05</accession>
<feature type="transmembrane region" description="Helical" evidence="1">
    <location>
        <begin position="44"/>
        <end position="69"/>
    </location>
</feature>
<reference evidence="2 3" key="1">
    <citation type="submission" date="2017-02" db="EMBL/GenBank/DDBJ databases">
        <title>Draft genome of Saccharomonospora sp. 154.</title>
        <authorList>
            <person name="Alonso-Carmona G.S."/>
            <person name="De La Haba R."/>
            <person name="Vera-Gargallo B."/>
            <person name="Sandoval-Trujillo A.H."/>
            <person name="Ramirez-Duran N."/>
            <person name="Ventosa A."/>
        </authorList>
    </citation>
    <scope>NUCLEOTIDE SEQUENCE [LARGE SCALE GENOMIC DNA]</scope>
    <source>
        <strain evidence="2 3">LRS4.154</strain>
    </source>
</reference>
<proteinExistence type="predicted"/>
<name>A0A1V8ZX05_SACPI</name>
<comment type="caution">
    <text evidence="2">The sequence shown here is derived from an EMBL/GenBank/DDBJ whole genome shotgun (WGS) entry which is preliminary data.</text>
</comment>